<sequence>MELKHNLNNQRAHFERAGVPTLELHLHWLDVVQCLKTLKTVENGEDEDDDEDEDVHDDDEGGVGEGGKV</sequence>
<protein>
    <submittedName>
        <fullName evidence="2">Uncharacterized protein</fullName>
    </submittedName>
</protein>
<gene>
    <name evidence="2" type="ORF">TRAPUB_2648</name>
</gene>
<comment type="caution">
    <text evidence="2">The sequence shown here is derived from an EMBL/GenBank/DDBJ whole genome shotgun (WGS) entry which is preliminary data.</text>
</comment>
<proteinExistence type="predicted"/>
<dbReference type="AlphaFoldDB" id="A0A1M2VFV5"/>
<dbReference type="EMBL" id="MNAD01001305">
    <property type="protein sequence ID" value="OJT06489.1"/>
    <property type="molecule type" value="Genomic_DNA"/>
</dbReference>
<accession>A0A1M2VFV5</accession>
<feature type="region of interest" description="Disordered" evidence="1">
    <location>
        <begin position="42"/>
        <end position="69"/>
    </location>
</feature>
<dbReference type="Proteomes" id="UP000184267">
    <property type="component" value="Unassembled WGS sequence"/>
</dbReference>
<feature type="compositionally biased region" description="Acidic residues" evidence="1">
    <location>
        <begin position="43"/>
        <end position="62"/>
    </location>
</feature>
<name>A0A1M2VFV5_TRAPU</name>
<organism evidence="2 3">
    <name type="scientific">Trametes pubescens</name>
    <name type="common">White-rot fungus</name>
    <dbReference type="NCBI Taxonomy" id="154538"/>
    <lineage>
        <taxon>Eukaryota</taxon>
        <taxon>Fungi</taxon>
        <taxon>Dikarya</taxon>
        <taxon>Basidiomycota</taxon>
        <taxon>Agaricomycotina</taxon>
        <taxon>Agaricomycetes</taxon>
        <taxon>Polyporales</taxon>
        <taxon>Polyporaceae</taxon>
        <taxon>Trametes</taxon>
    </lineage>
</organism>
<evidence type="ECO:0000256" key="1">
    <source>
        <dbReference type="SAM" id="MobiDB-lite"/>
    </source>
</evidence>
<keyword evidence="3" id="KW-1185">Reference proteome</keyword>
<reference evidence="2 3" key="1">
    <citation type="submission" date="2016-10" db="EMBL/GenBank/DDBJ databases">
        <title>Genome sequence of the basidiomycete white-rot fungus Trametes pubescens.</title>
        <authorList>
            <person name="Makela M.R."/>
            <person name="Granchi Z."/>
            <person name="Peng M."/>
            <person name="De Vries R.P."/>
            <person name="Grigoriev I."/>
            <person name="Riley R."/>
            <person name="Hilden K."/>
        </authorList>
    </citation>
    <scope>NUCLEOTIDE SEQUENCE [LARGE SCALE GENOMIC DNA]</scope>
    <source>
        <strain evidence="2 3">FBCC735</strain>
    </source>
</reference>
<evidence type="ECO:0000313" key="3">
    <source>
        <dbReference type="Proteomes" id="UP000184267"/>
    </source>
</evidence>
<evidence type="ECO:0000313" key="2">
    <source>
        <dbReference type="EMBL" id="OJT06489.1"/>
    </source>
</evidence>